<dbReference type="Proteomes" id="UP000807469">
    <property type="component" value="Unassembled WGS sequence"/>
</dbReference>
<organism evidence="1 2">
    <name type="scientific">Pholiota conissans</name>
    <dbReference type="NCBI Taxonomy" id="109636"/>
    <lineage>
        <taxon>Eukaryota</taxon>
        <taxon>Fungi</taxon>
        <taxon>Dikarya</taxon>
        <taxon>Basidiomycota</taxon>
        <taxon>Agaricomycotina</taxon>
        <taxon>Agaricomycetes</taxon>
        <taxon>Agaricomycetidae</taxon>
        <taxon>Agaricales</taxon>
        <taxon>Agaricineae</taxon>
        <taxon>Strophariaceae</taxon>
        <taxon>Pholiota</taxon>
    </lineage>
</organism>
<sequence length="155" mass="17018">MHGTSMWLEGHVNWVGESIFTAESTGSRGHDGEGAWNGSPVTAERMREHWHTTREGLGELADVLGWLWDIPGEFPTYSGLPQSRSWCCQILEIFEATGTILRDGGVNRVAEGNDSSDGSSLLLTSISQLTGPPYGSREKLNLKDMQMSPLKINNN</sequence>
<protein>
    <submittedName>
        <fullName evidence="1">Uncharacterized protein</fullName>
    </submittedName>
</protein>
<proteinExistence type="predicted"/>
<comment type="caution">
    <text evidence="1">The sequence shown here is derived from an EMBL/GenBank/DDBJ whole genome shotgun (WGS) entry which is preliminary data.</text>
</comment>
<accession>A0A9P5YNZ4</accession>
<name>A0A9P5YNZ4_9AGAR</name>
<gene>
    <name evidence="1" type="ORF">BDN70DRAFT_900264</name>
</gene>
<evidence type="ECO:0000313" key="2">
    <source>
        <dbReference type="Proteomes" id="UP000807469"/>
    </source>
</evidence>
<dbReference type="AlphaFoldDB" id="A0A9P5YNZ4"/>
<keyword evidence="2" id="KW-1185">Reference proteome</keyword>
<dbReference type="EMBL" id="MU155496">
    <property type="protein sequence ID" value="KAF9472804.1"/>
    <property type="molecule type" value="Genomic_DNA"/>
</dbReference>
<reference evidence="1" key="1">
    <citation type="submission" date="2020-11" db="EMBL/GenBank/DDBJ databases">
        <authorList>
            <consortium name="DOE Joint Genome Institute"/>
            <person name="Ahrendt S."/>
            <person name="Riley R."/>
            <person name="Andreopoulos W."/>
            <person name="Labutti K."/>
            <person name="Pangilinan J."/>
            <person name="Ruiz-Duenas F.J."/>
            <person name="Barrasa J.M."/>
            <person name="Sanchez-Garcia M."/>
            <person name="Camarero S."/>
            <person name="Miyauchi S."/>
            <person name="Serrano A."/>
            <person name="Linde D."/>
            <person name="Babiker R."/>
            <person name="Drula E."/>
            <person name="Ayuso-Fernandez I."/>
            <person name="Pacheco R."/>
            <person name="Padilla G."/>
            <person name="Ferreira P."/>
            <person name="Barriuso J."/>
            <person name="Kellner H."/>
            <person name="Castanera R."/>
            <person name="Alfaro M."/>
            <person name="Ramirez L."/>
            <person name="Pisabarro A.G."/>
            <person name="Kuo A."/>
            <person name="Tritt A."/>
            <person name="Lipzen A."/>
            <person name="He G."/>
            <person name="Yan M."/>
            <person name="Ng V."/>
            <person name="Cullen D."/>
            <person name="Martin F."/>
            <person name="Rosso M.-N."/>
            <person name="Henrissat B."/>
            <person name="Hibbett D."/>
            <person name="Martinez A.T."/>
            <person name="Grigoriev I.V."/>
        </authorList>
    </citation>
    <scope>NUCLEOTIDE SEQUENCE</scope>
    <source>
        <strain evidence="1">CIRM-BRFM 674</strain>
    </source>
</reference>
<evidence type="ECO:0000313" key="1">
    <source>
        <dbReference type="EMBL" id="KAF9472804.1"/>
    </source>
</evidence>